<comment type="caution">
    <text evidence="1">The sequence shown here is derived from an EMBL/GenBank/DDBJ whole genome shotgun (WGS) entry which is preliminary data.</text>
</comment>
<protein>
    <submittedName>
        <fullName evidence="1">Uncharacterized protein</fullName>
    </submittedName>
</protein>
<organism evidence="1">
    <name type="scientific">marine sediment metagenome</name>
    <dbReference type="NCBI Taxonomy" id="412755"/>
    <lineage>
        <taxon>unclassified sequences</taxon>
        <taxon>metagenomes</taxon>
        <taxon>ecological metagenomes</taxon>
    </lineage>
</organism>
<proteinExistence type="predicted"/>
<sequence length="160" mass="17674">MTFRTDLPVKVEDAHIVTQLTKLNMATRAMRESFVSERANFFDGVKNVQLDHLTIALWHRVRRYRGVFASLDLTAATAQAKISLTDAASYDFDVEMAALETGLDTLLDATETVCNVDANGFVRRLYIKLATTGPFFGEVTPAEYAPVSTALDTVIALIEP</sequence>
<gene>
    <name evidence="1" type="ORF">LCGC14_1766210</name>
</gene>
<dbReference type="AlphaFoldDB" id="A0A0F9HM33"/>
<name>A0A0F9HM33_9ZZZZ</name>
<dbReference type="EMBL" id="LAZR01016499">
    <property type="protein sequence ID" value="KKM04242.1"/>
    <property type="molecule type" value="Genomic_DNA"/>
</dbReference>
<evidence type="ECO:0000313" key="1">
    <source>
        <dbReference type="EMBL" id="KKM04242.1"/>
    </source>
</evidence>
<reference evidence="1" key="1">
    <citation type="journal article" date="2015" name="Nature">
        <title>Complex archaea that bridge the gap between prokaryotes and eukaryotes.</title>
        <authorList>
            <person name="Spang A."/>
            <person name="Saw J.H."/>
            <person name="Jorgensen S.L."/>
            <person name="Zaremba-Niedzwiedzka K."/>
            <person name="Martijn J."/>
            <person name="Lind A.E."/>
            <person name="van Eijk R."/>
            <person name="Schleper C."/>
            <person name="Guy L."/>
            <person name="Ettema T.J."/>
        </authorList>
    </citation>
    <scope>NUCLEOTIDE SEQUENCE</scope>
</reference>
<accession>A0A0F9HM33</accession>